<comment type="caution">
    <text evidence="1">The sequence shown here is derived from an EMBL/GenBank/DDBJ whole genome shotgun (WGS) entry which is preliminary data.</text>
</comment>
<dbReference type="RefSeq" id="XP_029215200.1">
    <property type="nucleotide sequence ID" value="XM_029361733.1"/>
</dbReference>
<dbReference type="VEuPathDB" id="ToxoDB:BESB_030650"/>
<gene>
    <name evidence="1" type="ORF">BESB_030650</name>
</gene>
<dbReference type="AlphaFoldDB" id="A0A2A9M4F8"/>
<organism evidence="1 2">
    <name type="scientific">Besnoitia besnoiti</name>
    <name type="common">Apicomplexan protozoan</name>
    <dbReference type="NCBI Taxonomy" id="94643"/>
    <lineage>
        <taxon>Eukaryota</taxon>
        <taxon>Sar</taxon>
        <taxon>Alveolata</taxon>
        <taxon>Apicomplexa</taxon>
        <taxon>Conoidasida</taxon>
        <taxon>Coccidia</taxon>
        <taxon>Eucoccidiorida</taxon>
        <taxon>Eimeriorina</taxon>
        <taxon>Sarcocystidae</taxon>
        <taxon>Besnoitia</taxon>
    </lineage>
</organism>
<proteinExistence type="predicted"/>
<sequence length="47" mass="5278">MKNGDGAGLVCRRRRQEPPSSVEHINVYITRKFFASAEVSRLLFGAL</sequence>
<keyword evidence="2" id="KW-1185">Reference proteome</keyword>
<dbReference type="EMBL" id="NWUJ01000016">
    <property type="protein sequence ID" value="PFH31191.1"/>
    <property type="molecule type" value="Genomic_DNA"/>
</dbReference>
<reference evidence="1 2" key="1">
    <citation type="submission" date="2017-09" db="EMBL/GenBank/DDBJ databases">
        <title>Genome sequencing of Besnoitia besnoiti strain Bb-Ger1.</title>
        <authorList>
            <person name="Schares G."/>
            <person name="Venepally P."/>
            <person name="Lorenzi H.A."/>
        </authorList>
    </citation>
    <scope>NUCLEOTIDE SEQUENCE [LARGE SCALE GENOMIC DNA]</scope>
    <source>
        <strain evidence="1 2">Bb-Ger1</strain>
    </source>
</reference>
<name>A0A2A9M4F8_BESBE</name>
<dbReference type="KEGG" id="bbes:BESB_030650"/>
<protein>
    <submittedName>
        <fullName evidence="1">Uncharacterized protein</fullName>
    </submittedName>
</protein>
<dbReference type="GeneID" id="40308117"/>
<dbReference type="Proteomes" id="UP000224006">
    <property type="component" value="Chromosome XIII"/>
</dbReference>
<evidence type="ECO:0000313" key="2">
    <source>
        <dbReference type="Proteomes" id="UP000224006"/>
    </source>
</evidence>
<evidence type="ECO:0000313" key="1">
    <source>
        <dbReference type="EMBL" id="PFH31191.1"/>
    </source>
</evidence>
<accession>A0A2A9M4F8</accession>